<dbReference type="EMBL" id="CP000930">
    <property type="protein sequence ID" value="ABZ83894.1"/>
    <property type="molecule type" value="Genomic_DNA"/>
</dbReference>
<dbReference type="Proteomes" id="UP000008550">
    <property type="component" value="Chromosome"/>
</dbReference>
<dbReference type="AlphaFoldDB" id="B0TBQ5"/>
<dbReference type="STRING" id="498761.HM1_0658"/>
<reference evidence="1 2" key="1">
    <citation type="journal article" date="2008" name="J. Bacteriol.">
        <title>The genome of Heliobacterium modesticaldum, a phototrophic representative of the Firmicutes containing the simplest photosynthetic apparatus.</title>
        <authorList>
            <person name="Sattley W.M."/>
            <person name="Madigan M.T."/>
            <person name="Swingley W.D."/>
            <person name="Cheung P.C."/>
            <person name="Clocksin K.M."/>
            <person name="Conrad A.L."/>
            <person name="Dejesa L.C."/>
            <person name="Honchak B.M."/>
            <person name="Jung D.O."/>
            <person name="Karbach L.E."/>
            <person name="Kurdoglu A."/>
            <person name="Lahiri S."/>
            <person name="Mastrian S.D."/>
            <person name="Page L.E."/>
            <person name="Taylor H.L."/>
            <person name="Wang Z.T."/>
            <person name="Raymond J."/>
            <person name="Chen M."/>
            <person name="Blankenship R.E."/>
            <person name="Touchman J.W."/>
        </authorList>
    </citation>
    <scope>NUCLEOTIDE SEQUENCE [LARGE SCALE GENOMIC DNA]</scope>
    <source>
        <strain evidence="2">ATCC 51547 / Ice1</strain>
    </source>
</reference>
<accession>B0TBQ5</accession>
<keyword evidence="2" id="KW-1185">Reference proteome</keyword>
<dbReference type="HOGENOM" id="CLU_3310760_0_0_9"/>
<proteinExistence type="predicted"/>
<evidence type="ECO:0000313" key="2">
    <source>
        <dbReference type="Proteomes" id="UP000008550"/>
    </source>
</evidence>
<gene>
    <name evidence="1" type="ORF">HM1_0658</name>
</gene>
<organism evidence="1 2">
    <name type="scientific">Heliobacterium modesticaldum (strain ATCC 51547 / Ice1)</name>
    <dbReference type="NCBI Taxonomy" id="498761"/>
    <lineage>
        <taxon>Bacteria</taxon>
        <taxon>Bacillati</taxon>
        <taxon>Bacillota</taxon>
        <taxon>Clostridia</taxon>
        <taxon>Eubacteriales</taxon>
        <taxon>Heliobacteriaceae</taxon>
        <taxon>Heliomicrobium</taxon>
    </lineage>
</organism>
<sequence length="39" mass="4263">MCGDGLVGCRIKPSNRYGMMRYAMMKTSSMGRLMGNSNG</sequence>
<evidence type="ECO:0000313" key="1">
    <source>
        <dbReference type="EMBL" id="ABZ83894.1"/>
    </source>
</evidence>
<name>B0TBQ5_HELMI</name>
<protein>
    <submittedName>
        <fullName evidence="1">Uncharacterized protein</fullName>
    </submittedName>
</protein>
<dbReference type="KEGG" id="hmo:HM1_0658"/>